<comment type="catalytic activity">
    <reaction evidence="6">
        <text>S-adenosyl 3-(methylsulfanyl)propylamine + putrescine = S-methyl-5'-thioadenosine + spermidine + H(+)</text>
        <dbReference type="Rhea" id="RHEA:12721"/>
        <dbReference type="ChEBI" id="CHEBI:15378"/>
        <dbReference type="ChEBI" id="CHEBI:17509"/>
        <dbReference type="ChEBI" id="CHEBI:57443"/>
        <dbReference type="ChEBI" id="CHEBI:57834"/>
        <dbReference type="ChEBI" id="CHEBI:326268"/>
        <dbReference type="EC" id="2.5.1.16"/>
    </reaction>
</comment>
<comment type="subunit">
    <text evidence="3">Homodimer or homotetramer.</text>
</comment>
<evidence type="ECO:0000256" key="8">
    <source>
        <dbReference type="ARBA" id="ARBA00072554"/>
    </source>
</evidence>
<dbReference type="InterPro" id="IPR035246">
    <property type="entry name" value="Spermidine_synt_N"/>
</dbReference>
<accession>A0A9P0JPC1</accession>
<dbReference type="InterPro" id="IPR029063">
    <property type="entry name" value="SAM-dependent_MTases_sf"/>
</dbReference>
<dbReference type="Gene3D" id="3.40.50.150">
    <property type="entry name" value="Vaccinia Virus protein VP39"/>
    <property type="match status" value="1"/>
</dbReference>
<dbReference type="Pfam" id="PF17284">
    <property type="entry name" value="Spermine_synt_N"/>
    <property type="match status" value="1"/>
</dbReference>
<feature type="domain" description="PABS" evidence="12">
    <location>
        <begin position="42"/>
        <end position="277"/>
    </location>
</feature>
<evidence type="ECO:0000259" key="12">
    <source>
        <dbReference type="PROSITE" id="PS51006"/>
    </source>
</evidence>
<keyword evidence="10" id="KW-0620">Polyamine biosynthesis</keyword>
<feature type="active site" description="Proton acceptor" evidence="10">
    <location>
        <position position="197"/>
    </location>
</feature>
<evidence type="ECO:0000313" key="14">
    <source>
        <dbReference type="Proteomes" id="UP001152888"/>
    </source>
</evidence>
<organism evidence="13 14">
    <name type="scientific">Acanthoscelides obtectus</name>
    <name type="common">Bean weevil</name>
    <name type="synonym">Bruchus obtectus</name>
    <dbReference type="NCBI Taxonomy" id="200917"/>
    <lineage>
        <taxon>Eukaryota</taxon>
        <taxon>Metazoa</taxon>
        <taxon>Ecdysozoa</taxon>
        <taxon>Arthropoda</taxon>
        <taxon>Hexapoda</taxon>
        <taxon>Insecta</taxon>
        <taxon>Pterygota</taxon>
        <taxon>Neoptera</taxon>
        <taxon>Endopterygota</taxon>
        <taxon>Coleoptera</taxon>
        <taxon>Polyphaga</taxon>
        <taxon>Cucujiformia</taxon>
        <taxon>Chrysomeloidea</taxon>
        <taxon>Chrysomelidae</taxon>
        <taxon>Bruchinae</taxon>
        <taxon>Bruchini</taxon>
        <taxon>Acanthoscelides</taxon>
    </lineage>
</organism>
<dbReference type="PROSITE" id="PS01330">
    <property type="entry name" value="PABS_1"/>
    <property type="match status" value="1"/>
</dbReference>
<dbReference type="GO" id="GO:0005829">
    <property type="term" value="C:cytosol"/>
    <property type="evidence" value="ECO:0007669"/>
    <property type="project" value="TreeGrafter"/>
</dbReference>
<dbReference type="SUPFAM" id="SSF53335">
    <property type="entry name" value="S-adenosyl-L-methionine-dependent methyltransferases"/>
    <property type="match status" value="1"/>
</dbReference>
<dbReference type="EC" id="2.5.1.16" evidence="4"/>
<dbReference type="AlphaFoldDB" id="A0A9P0JPC1"/>
<comment type="pathway">
    <text evidence="1">Amine and polyamine biosynthesis; spermidine biosynthesis; spermidine from putrescine: step 1/1.</text>
</comment>
<dbReference type="GO" id="GO:0008295">
    <property type="term" value="P:spermidine biosynthetic process"/>
    <property type="evidence" value="ECO:0007669"/>
    <property type="project" value="TreeGrafter"/>
</dbReference>
<reference evidence="13" key="1">
    <citation type="submission" date="2022-03" db="EMBL/GenBank/DDBJ databases">
        <authorList>
            <person name="Sayadi A."/>
        </authorList>
    </citation>
    <scope>NUCLEOTIDE SEQUENCE</scope>
</reference>
<keyword evidence="14" id="KW-1185">Reference proteome</keyword>
<dbReference type="InterPro" id="IPR001045">
    <property type="entry name" value="Spermi_synthase"/>
</dbReference>
<dbReference type="Gene3D" id="2.30.140.10">
    <property type="entry name" value="Spermidine synthase, tetramerisation domain"/>
    <property type="match status" value="1"/>
</dbReference>
<proteinExistence type="inferred from homology"/>
<evidence type="ECO:0000256" key="5">
    <source>
        <dbReference type="ARBA" id="ARBA00022679"/>
    </source>
</evidence>
<sequence length="323" mass="37104">MHRYLRSGGTWFRLVHISRRRYCLNAGWLIQKRSRRMDSIRKGWFSELSELWPGQCFSLEVKEVLYKDKSKYQDILIFESKNNGTVLALDGIIQCTQKDEFSYQEMITFLPLCAHPNPENVLIVGGGDGGVAREVEKHPLVKRCVQVEIDDRVVESSKKFLPFMAKGFNSSKLSLHIGDGFEYMKQHISEFDVIITDSSDPIGPAVNLFTESYYKLLKQALRSNGIVSSQMGTVWTDLPQIKQTMNNCRKHFPNVRYATSSVPSYPDGQIGYLVASLDASLDLTKPSFKFTEEQITEHNLRYYNDEIHSASYVLPNFVKKELY</sequence>
<evidence type="ECO:0000256" key="10">
    <source>
        <dbReference type="PROSITE-ProRule" id="PRU00354"/>
    </source>
</evidence>
<dbReference type="InterPro" id="IPR030374">
    <property type="entry name" value="PABS"/>
</dbReference>
<evidence type="ECO:0000256" key="7">
    <source>
        <dbReference type="ARBA" id="ARBA00053963"/>
    </source>
</evidence>
<name>A0A9P0JPC1_ACAOB</name>
<dbReference type="Proteomes" id="UP001152888">
    <property type="component" value="Unassembled WGS sequence"/>
</dbReference>
<comment type="function">
    <text evidence="7">Catalyzes the production of spermidine from putrescine and decarboxylated S-adenosylmethionine (dcSAM). Has a strong preference for putrescine as substrate, and has very low activity towards 1,3-diaminopropane. Has extremely low activity towards spermidine.</text>
</comment>
<dbReference type="PROSITE" id="PS51006">
    <property type="entry name" value="PABS_2"/>
    <property type="match status" value="1"/>
</dbReference>
<dbReference type="OrthoDB" id="38125at2759"/>
<dbReference type="FunFam" id="2.30.140.10:FF:000001">
    <property type="entry name" value="SPE3p Spermidine synthase"/>
    <property type="match status" value="1"/>
</dbReference>
<dbReference type="NCBIfam" id="TIGR00417">
    <property type="entry name" value="speE"/>
    <property type="match status" value="1"/>
</dbReference>
<comment type="caution">
    <text evidence="13">The sequence shown here is derived from an EMBL/GenBank/DDBJ whole genome shotgun (WGS) entry which is preliminary data.</text>
</comment>
<evidence type="ECO:0000256" key="1">
    <source>
        <dbReference type="ARBA" id="ARBA00005123"/>
    </source>
</evidence>
<evidence type="ECO:0000256" key="11">
    <source>
        <dbReference type="RuleBase" id="RU003836"/>
    </source>
</evidence>
<evidence type="ECO:0000256" key="6">
    <source>
        <dbReference type="ARBA" id="ARBA00049307"/>
    </source>
</evidence>
<gene>
    <name evidence="13" type="ORF">ACAOBT_LOCUS517</name>
</gene>
<evidence type="ECO:0000256" key="9">
    <source>
        <dbReference type="ARBA" id="ARBA00082964"/>
    </source>
</evidence>
<dbReference type="EMBL" id="CAKOFQ010006653">
    <property type="protein sequence ID" value="CAH1954372.1"/>
    <property type="molecule type" value="Genomic_DNA"/>
</dbReference>
<dbReference type="CDD" id="cd02440">
    <property type="entry name" value="AdoMet_MTases"/>
    <property type="match status" value="1"/>
</dbReference>
<evidence type="ECO:0000313" key="13">
    <source>
        <dbReference type="EMBL" id="CAH1954372.1"/>
    </source>
</evidence>
<dbReference type="InterPro" id="IPR030373">
    <property type="entry name" value="PABS_CS"/>
</dbReference>
<evidence type="ECO:0000256" key="2">
    <source>
        <dbReference type="ARBA" id="ARBA00007867"/>
    </source>
</evidence>
<dbReference type="PANTHER" id="PTHR11558:SF11">
    <property type="entry name" value="SPERMIDINE SYNTHASE"/>
    <property type="match status" value="1"/>
</dbReference>
<dbReference type="Pfam" id="PF01564">
    <property type="entry name" value="Spermine_synth"/>
    <property type="match status" value="1"/>
</dbReference>
<dbReference type="GO" id="GO:0004766">
    <property type="term" value="F:spermidine synthase activity"/>
    <property type="evidence" value="ECO:0007669"/>
    <property type="project" value="UniProtKB-EC"/>
</dbReference>
<keyword evidence="5 10" id="KW-0808">Transferase</keyword>
<dbReference type="InterPro" id="IPR037163">
    <property type="entry name" value="Spermidine_synt_N_sf"/>
</dbReference>
<dbReference type="PANTHER" id="PTHR11558">
    <property type="entry name" value="SPERMIDINE/SPERMINE SYNTHASE"/>
    <property type="match status" value="1"/>
</dbReference>
<dbReference type="HAMAP" id="MF_00198">
    <property type="entry name" value="Spermidine_synth"/>
    <property type="match status" value="1"/>
</dbReference>
<protein>
    <recommendedName>
        <fullName evidence="8">Spermidine synthase</fullName>
        <ecNumber evidence="4">2.5.1.16</ecNumber>
    </recommendedName>
    <alternativeName>
        <fullName evidence="9">Putrescine aminopropyltransferase</fullName>
    </alternativeName>
</protein>
<evidence type="ECO:0000256" key="4">
    <source>
        <dbReference type="ARBA" id="ARBA00012455"/>
    </source>
</evidence>
<evidence type="ECO:0000256" key="3">
    <source>
        <dbReference type="ARBA" id="ARBA00011774"/>
    </source>
</evidence>
<dbReference type="NCBIfam" id="NF002010">
    <property type="entry name" value="PRK00811.1"/>
    <property type="match status" value="1"/>
</dbReference>
<comment type="similarity">
    <text evidence="2 11">Belongs to the spermidine/spermine synthase family.</text>
</comment>
<dbReference type="FunFam" id="3.40.50.150:FF:000013">
    <property type="entry name" value="Spermidine synthase"/>
    <property type="match status" value="1"/>
</dbReference>